<protein>
    <submittedName>
        <fullName evidence="6">D-glycerate dehydrogenase</fullName>
    </submittedName>
</protein>
<dbReference type="GO" id="GO:0016618">
    <property type="term" value="F:hydroxypyruvate reductase [NAD(P)H] activity"/>
    <property type="evidence" value="ECO:0007669"/>
    <property type="project" value="TreeGrafter"/>
</dbReference>
<dbReference type="CDD" id="cd05301">
    <property type="entry name" value="GDH"/>
    <property type="match status" value="1"/>
</dbReference>
<dbReference type="Gene3D" id="3.40.50.720">
    <property type="entry name" value="NAD(P)-binding Rossmann-like Domain"/>
    <property type="match status" value="2"/>
</dbReference>
<feature type="domain" description="D-isomer specific 2-hydroxyacid dehydrogenase catalytic" evidence="4">
    <location>
        <begin position="6"/>
        <end position="321"/>
    </location>
</feature>
<dbReference type="EMBL" id="VBAM01000216">
    <property type="protein sequence ID" value="TMJ11661.1"/>
    <property type="molecule type" value="Genomic_DNA"/>
</dbReference>
<reference evidence="6 7" key="1">
    <citation type="journal article" date="2019" name="Nat. Microbiol.">
        <title>Mediterranean grassland soil C-N compound turnover is dependent on rainfall and depth, and is mediated by genomically divergent microorganisms.</title>
        <authorList>
            <person name="Diamond S."/>
            <person name="Andeer P.F."/>
            <person name="Li Z."/>
            <person name="Crits-Christoph A."/>
            <person name="Burstein D."/>
            <person name="Anantharaman K."/>
            <person name="Lane K.R."/>
            <person name="Thomas B.C."/>
            <person name="Pan C."/>
            <person name="Northen T.R."/>
            <person name="Banfield J.F."/>
        </authorList>
    </citation>
    <scope>NUCLEOTIDE SEQUENCE [LARGE SCALE GENOMIC DNA]</scope>
    <source>
        <strain evidence="6">NP_5</strain>
    </source>
</reference>
<dbReference type="InterPro" id="IPR036291">
    <property type="entry name" value="NAD(P)-bd_dom_sf"/>
</dbReference>
<dbReference type="PANTHER" id="PTHR10996">
    <property type="entry name" value="2-HYDROXYACID DEHYDROGENASE-RELATED"/>
    <property type="match status" value="1"/>
</dbReference>
<evidence type="ECO:0000313" key="6">
    <source>
        <dbReference type="EMBL" id="TMJ11661.1"/>
    </source>
</evidence>
<comment type="similarity">
    <text evidence="1 3">Belongs to the D-isomer specific 2-hydroxyacid dehydrogenase family.</text>
</comment>
<dbReference type="InterPro" id="IPR050223">
    <property type="entry name" value="D-isomer_2-hydroxyacid_DH"/>
</dbReference>
<dbReference type="Proteomes" id="UP000320393">
    <property type="component" value="Unassembled WGS sequence"/>
</dbReference>
<evidence type="ECO:0000256" key="1">
    <source>
        <dbReference type="ARBA" id="ARBA00005854"/>
    </source>
</evidence>
<dbReference type="SUPFAM" id="SSF52283">
    <property type="entry name" value="Formate/glycerate dehydrogenase catalytic domain-like"/>
    <property type="match status" value="1"/>
</dbReference>
<evidence type="ECO:0000313" key="7">
    <source>
        <dbReference type="Proteomes" id="UP000320393"/>
    </source>
</evidence>
<sequence>MSTPRIYITRPLPEAAMRILEGHVEFRMWDREGEPVKRDTLLREIVDVDGIICLITEKMDAEVIERAHRCRVIAQVAVGYDNIDVAAATRRGIVVTNTPGVLTETTADMGWAILMATARRVVEGDKFTRSGRWKTWELMGFTGQDVHGATLGIVGLGRIGASIARRAKGFGMSLLYYNRRRNEALEGELGARHLPLDDLLRQSDFVMISCALTQETRHLIGERELGLMKPSAILVNIARGPIVDQRALYRALVDHKIWAAGLDVFEVEPVPMDEPLLKLDNVVIPPHLGSASTATRTKMATMAAENCLAGVTGKVPPNVVNPEALERR</sequence>
<dbReference type="PANTHER" id="PTHR10996:SF283">
    <property type="entry name" value="GLYOXYLATE_HYDROXYPYRUVATE REDUCTASE B"/>
    <property type="match status" value="1"/>
</dbReference>
<dbReference type="InterPro" id="IPR029753">
    <property type="entry name" value="D-isomer_DH_CS"/>
</dbReference>
<dbReference type="GO" id="GO:0030267">
    <property type="term" value="F:glyoxylate reductase (NADPH) activity"/>
    <property type="evidence" value="ECO:0007669"/>
    <property type="project" value="TreeGrafter"/>
</dbReference>
<dbReference type="Pfam" id="PF02826">
    <property type="entry name" value="2-Hacid_dh_C"/>
    <property type="match status" value="1"/>
</dbReference>
<keyword evidence="2 3" id="KW-0560">Oxidoreductase</keyword>
<evidence type="ECO:0000256" key="3">
    <source>
        <dbReference type="RuleBase" id="RU003719"/>
    </source>
</evidence>
<dbReference type="PROSITE" id="PS00065">
    <property type="entry name" value="D_2_HYDROXYACID_DH_1"/>
    <property type="match status" value="1"/>
</dbReference>
<evidence type="ECO:0000256" key="2">
    <source>
        <dbReference type="ARBA" id="ARBA00023002"/>
    </source>
</evidence>
<dbReference type="FunFam" id="3.40.50.720:FF:000462">
    <property type="entry name" value="Glyoxylate reductase (NADP+)"/>
    <property type="match status" value="1"/>
</dbReference>
<dbReference type="PROSITE" id="PS00671">
    <property type="entry name" value="D_2_HYDROXYACID_DH_3"/>
    <property type="match status" value="1"/>
</dbReference>
<evidence type="ECO:0000259" key="4">
    <source>
        <dbReference type="Pfam" id="PF00389"/>
    </source>
</evidence>
<dbReference type="Pfam" id="PF00389">
    <property type="entry name" value="2-Hacid_dh"/>
    <property type="match status" value="1"/>
</dbReference>
<feature type="domain" description="D-isomer specific 2-hydroxyacid dehydrogenase NAD-binding" evidence="5">
    <location>
        <begin position="112"/>
        <end position="289"/>
    </location>
</feature>
<evidence type="ECO:0000259" key="5">
    <source>
        <dbReference type="Pfam" id="PF02826"/>
    </source>
</evidence>
<dbReference type="SUPFAM" id="SSF51735">
    <property type="entry name" value="NAD(P)-binding Rossmann-fold domains"/>
    <property type="match status" value="1"/>
</dbReference>
<dbReference type="GO" id="GO:0051287">
    <property type="term" value="F:NAD binding"/>
    <property type="evidence" value="ECO:0007669"/>
    <property type="project" value="InterPro"/>
</dbReference>
<accession>A0A537LUI2</accession>
<gene>
    <name evidence="6" type="ORF">E6H02_06740</name>
</gene>
<dbReference type="InterPro" id="IPR029752">
    <property type="entry name" value="D-isomer_DH_CS1"/>
</dbReference>
<dbReference type="AlphaFoldDB" id="A0A537LUI2"/>
<proteinExistence type="inferred from homology"/>
<dbReference type="InterPro" id="IPR006140">
    <property type="entry name" value="D-isomer_DH_NAD-bd"/>
</dbReference>
<name>A0A537LUI2_9BACT</name>
<comment type="caution">
    <text evidence="6">The sequence shown here is derived from an EMBL/GenBank/DDBJ whole genome shotgun (WGS) entry which is preliminary data.</text>
</comment>
<dbReference type="GO" id="GO:0005829">
    <property type="term" value="C:cytosol"/>
    <property type="evidence" value="ECO:0007669"/>
    <property type="project" value="TreeGrafter"/>
</dbReference>
<dbReference type="InterPro" id="IPR006139">
    <property type="entry name" value="D-isomer_2_OHA_DH_cat_dom"/>
</dbReference>
<organism evidence="6 7">
    <name type="scientific">Candidatus Segetimicrobium genomatis</name>
    <dbReference type="NCBI Taxonomy" id="2569760"/>
    <lineage>
        <taxon>Bacteria</taxon>
        <taxon>Bacillati</taxon>
        <taxon>Candidatus Sysuimicrobiota</taxon>
        <taxon>Candidatus Sysuimicrobiia</taxon>
        <taxon>Candidatus Sysuimicrobiales</taxon>
        <taxon>Candidatus Segetimicrobiaceae</taxon>
        <taxon>Candidatus Segetimicrobium</taxon>
    </lineage>
</organism>